<evidence type="ECO:0000313" key="2">
    <source>
        <dbReference type="Proteomes" id="UP000887574"/>
    </source>
</evidence>
<dbReference type="GO" id="GO:0005525">
    <property type="term" value="F:GTP binding"/>
    <property type="evidence" value="ECO:0007669"/>
    <property type="project" value="InterPro"/>
</dbReference>
<reference evidence="3" key="1">
    <citation type="submission" date="2022-11" db="UniProtKB">
        <authorList>
            <consortium name="WormBaseParasite"/>
        </authorList>
    </citation>
    <scope>IDENTIFICATION</scope>
</reference>
<name>A0A915EGI9_9BILA</name>
<feature type="domain" description="Dynamin GTPase effector" evidence="1">
    <location>
        <begin position="26"/>
        <end position="62"/>
    </location>
</feature>
<dbReference type="GO" id="GO:0003924">
    <property type="term" value="F:GTPase activity"/>
    <property type="evidence" value="ECO:0007669"/>
    <property type="project" value="InterPro"/>
</dbReference>
<dbReference type="Pfam" id="PF02212">
    <property type="entry name" value="GED"/>
    <property type="match status" value="1"/>
</dbReference>
<organism evidence="2 3">
    <name type="scientific">Ditylenchus dipsaci</name>
    <dbReference type="NCBI Taxonomy" id="166011"/>
    <lineage>
        <taxon>Eukaryota</taxon>
        <taxon>Metazoa</taxon>
        <taxon>Ecdysozoa</taxon>
        <taxon>Nematoda</taxon>
        <taxon>Chromadorea</taxon>
        <taxon>Rhabditida</taxon>
        <taxon>Tylenchina</taxon>
        <taxon>Tylenchomorpha</taxon>
        <taxon>Sphaerularioidea</taxon>
        <taxon>Anguinidae</taxon>
        <taxon>Anguininae</taxon>
        <taxon>Ditylenchus</taxon>
    </lineage>
</organism>
<dbReference type="WBParaSite" id="jg645">
    <property type="protein sequence ID" value="jg645"/>
    <property type="gene ID" value="jg645"/>
</dbReference>
<evidence type="ECO:0000313" key="3">
    <source>
        <dbReference type="WBParaSite" id="jg645"/>
    </source>
</evidence>
<dbReference type="Proteomes" id="UP000887574">
    <property type="component" value="Unplaced"/>
</dbReference>
<evidence type="ECO:0000259" key="1">
    <source>
        <dbReference type="Pfam" id="PF02212"/>
    </source>
</evidence>
<dbReference type="InterPro" id="IPR003130">
    <property type="entry name" value="GED"/>
</dbReference>
<keyword evidence="2" id="KW-1185">Reference proteome</keyword>
<proteinExistence type="predicted"/>
<sequence length="69" mass="7826">MVDAEMMLLAERNRRALLQKNLSVAIFVDYVKDNLQSQLIRELYTSADLGYLLGENAQLDHRTKGGAMI</sequence>
<protein>
    <submittedName>
        <fullName evidence="3">Dynamin GTPase effector domain-containing protein</fullName>
    </submittedName>
</protein>
<dbReference type="AlphaFoldDB" id="A0A915EGI9"/>
<accession>A0A915EGI9</accession>